<evidence type="ECO:0000313" key="3">
    <source>
        <dbReference type="EMBL" id="ASM79086.1"/>
    </source>
</evidence>
<protein>
    <submittedName>
        <fullName evidence="3">Cobalamin-binding protein</fullName>
    </submittedName>
</protein>
<dbReference type="InterPro" id="IPR002491">
    <property type="entry name" value="ABC_transptr_periplasmic_BD"/>
</dbReference>
<accession>A0A221KJ87</accession>
<dbReference type="Gene3D" id="3.40.50.1980">
    <property type="entry name" value="Nitrogenase molybdenum iron protein domain"/>
    <property type="match status" value="2"/>
</dbReference>
<dbReference type="OrthoDB" id="6495095at2"/>
<sequence>MLAAAAAAHAAPVTVVDDHGQRITLAQPARRIVSLAPHVTELLFAAGAGPQVVATVRHGTYPDAARALPQVGDSHALDLERIAALRPDVLVVWLHGSAAGQLERLKALKIPIFHSEPRDLAAIGDNLRRLGQLAGTSATADGAAQRYADELAQLRQRYAQRTPVRVFYQVWHQPLLTVNGQHLISDVIRSCGGVNVFADQTALVPSVSAEAVLAARPQALATSTMDGRLDDSLAQWQRFKSFAPVRQQAVIVLPADHISRHTPRILLGTRQLCEGLERVRNGEPVALPAASAPAAR</sequence>
<dbReference type="Pfam" id="PF01497">
    <property type="entry name" value="Peripla_BP_2"/>
    <property type="match status" value="1"/>
</dbReference>
<dbReference type="NCBIfam" id="NF038402">
    <property type="entry name" value="TroA_like"/>
    <property type="match status" value="1"/>
</dbReference>
<dbReference type="InterPro" id="IPR050902">
    <property type="entry name" value="ABC_Transporter_SBP"/>
</dbReference>
<dbReference type="SUPFAM" id="SSF53807">
    <property type="entry name" value="Helical backbone' metal receptor"/>
    <property type="match status" value="1"/>
</dbReference>
<evidence type="ECO:0000259" key="2">
    <source>
        <dbReference type="PROSITE" id="PS50983"/>
    </source>
</evidence>
<dbReference type="CDD" id="cd01144">
    <property type="entry name" value="BtuF"/>
    <property type="match status" value="1"/>
</dbReference>
<dbReference type="AlphaFoldDB" id="A0A221KJ87"/>
<dbReference type="PANTHER" id="PTHR30535">
    <property type="entry name" value="VITAMIN B12-BINDING PROTEIN"/>
    <property type="match status" value="1"/>
</dbReference>
<keyword evidence="1" id="KW-0732">Signal</keyword>
<name>A0A221KJ87_VITFI</name>
<evidence type="ECO:0000256" key="1">
    <source>
        <dbReference type="ARBA" id="ARBA00022729"/>
    </source>
</evidence>
<dbReference type="PANTHER" id="PTHR30535:SF34">
    <property type="entry name" value="MOLYBDATE-BINDING PROTEIN MOLA"/>
    <property type="match status" value="1"/>
</dbReference>
<proteinExistence type="predicted"/>
<dbReference type="Proteomes" id="UP000199729">
    <property type="component" value="Plasmid pVF1"/>
</dbReference>
<reference evidence="3 4" key="1">
    <citation type="submission" date="2017-07" db="EMBL/GenBank/DDBJ databases">
        <title>Complete Genome Sequence of the cosmetic ferment Vitreoscilla filiformis (ATCC15551).</title>
        <authorList>
            <person name="Contreras S."/>
            <person name="Sagory-Zalkind P."/>
            <person name="Blanquart H."/>
            <person name="Iltis A."/>
            <person name="Morand S.C."/>
        </authorList>
    </citation>
    <scope>NUCLEOTIDE SEQUENCE [LARGE SCALE GENOMIC DNA]</scope>
    <source>
        <strain evidence="3 4">ATCC 15551</strain>
        <plasmid evidence="4">Plasmid pvf1</plasmid>
    </source>
</reference>
<evidence type="ECO:0000313" key="4">
    <source>
        <dbReference type="Proteomes" id="UP000199729"/>
    </source>
</evidence>
<geneLocation type="plasmid" evidence="4">
    <name>pvf1</name>
</geneLocation>
<dbReference type="PROSITE" id="PS50983">
    <property type="entry name" value="FE_B12_PBP"/>
    <property type="match status" value="1"/>
</dbReference>
<dbReference type="KEGG" id="vff:VITFI_CDS3309"/>
<organism evidence="3 4">
    <name type="scientific">Vitreoscilla filiformis</name>
    <dbReference type="NCBI Taxonomy" id="63"/>
    <lineage>
        <taxon>Bacteria</taxon>
        <taxon>Pseudomonadati</taxon>
        <taxon>Pseudomonadota</taxon>
        <taxon>Betaproteobacteria</taxon>
        <taxon>Neisseriales</taxon>
        <taxon>Neisseriaceae</taxon>
        <taxon>Vitreoscilla</taxon>
    </lineage>
</organism>
<feature type="domain" description="Fe/B12 periplasmic-binding" evidence="2">
    <location>
        <begin position="31"/>
        <end position="284"/>
    </location>
</feature>
<dbReference type="InterPro" id="IPR054828">
    <property type="entry name" value="Vit_B12_bind_prot"/>
</dbReference>
<keyword evidence="4" id="KW-1185">Reference proteome</keyword>
<dbReference type="EMBL" id="CP022424">
    <property type="protein sequence ID" value="ASM79086.1"/>
    <property type="molecule type" value="Genomic_DNA"/>
</dbReference>
<keyword evidence="3" id="KW-0614">Plasmid</keyword>
<gene>
    <name evidence="3" type="ORF">VITFI_CDS3309</name>
</gene>